<dbReference type="HOGENOM" id="CLU_036590_6_0_1"/>
<dbReference type="InterPro" id="IPR050765">
    <property type="entry name" value="Riboflavin_Biosynth_HTPR"/>
</dbReference>
<evidence type="ECO:0000313" key="15">
    <source>
        <dbReference type="Proteomes" id="UP000054248"/>
    </source>
</evidence>
<evidence type="ECO:0000256" key="12">
    <source>
        <dbReference type="ARBA" id="ARBA00049020"/>
    </source>
</evidence>
<dbReference type="InterPro" id="IPR024072">
    <property type="entry name" value="DHFR-like_dom_sf"/>
</dbReference>
<evidence type="ECO:0000256" key="5">
    <source>
        <dbReference type="ARBA" id="ARBA00015035"/>
    </source>
</evidence>
<comment type="catalytic activity">
    <reaction evidence="11">
        <text>2,5-diamino-6-(1-D-ribitylamino)pyrimidin-4(3H)-one 5'-phosphate + NAD(+) = 2,5-diamino-6-(1-D-ribosylamino)pyrimidin-4(3H)-one 5'-phosphate + NADH + H(+)</text>
        <dbReference type="Rhea" id="RHEA:27274"/>
        <dbReference type="ChEBI" id="CHEBI:15378"/>
        <dbReference type="ChEBI" id="CHEBI:57540"/>
        <dbReference type="ChEBI" id="CHEBI:57945"/>
        <dbReference type="ChEBI" id="CHEBI:58890"/>
        <dbReference type="ChEBI" id="CHEBI:59545"/>
        <dbReference type="EC" id="1.1.1.302"/>
    </reaction>
</comment>
<evidence type="ECO:0000313" key="14">
    <source>
        <dbReference type="EMBL" id="KIO22479.1"/>
    </source>
</evidence>
<evidence type="ECO:0000256" key="9">
    <source>
        <dbReference type="ARBA" id="ARBA00030073"/>
    </source>
</evidence>
<dbReference type="AlphaFoldDB" id="A0A0C3QCV1"/>
<evidence type="ECO:0000256" key="6">
    <source>
        <dbReference type="ARBA" id="ARBA00022619"/>
    </source>
</evidence>
<dbReference type="EC" id="1.1.1.302" evidence="4"/>
<dbReference type="OrthoDB" id="5432at2759"/>
<proteinExistence type="inferred from homology"/>
<dbReference type="Proteomes" id="UP000054248">
    <property type="component" value="Unassembled WGS sequence"/>
</dbReference>
<dbReference type="Gene3D" id="3.40.430.10">
    <property type="entry name" value="Dihydrofolate Reductase, subunit A"/>
    <property type="match status" value="1"/>
</dbReference>
<evidence type="ECO:0000256" key="2">
    <source>
        <dbReference type="ARBA" id="ARBA00005104"/>
    </source>
</evidence>
<name>A0A0C3QCV1_9AGAM</name>
<dbReference type="GO" id="GO:0008703">
    <property type="term" value="F:5-amino-6-(5-phosphoribosylamino)uracil reductase activity"/>
    <property type="evidence" value="ECO:0007669"/>
    <property type="project" value="InterPro"/>
</dbReference>
<comment type="pathway">
    <text evidence="2">Cofactor biosynthesis; riboflavin biosynthesis.</text>
</comment>
<keyword evidence="7" id="KW-0521">NADP</keyword>
<dbReference type="PANTHER" id="PTHR38011">
    <property type="entry name" value="DIHYDROFOLATE REDUCTASE FAMILY PROTEIN (AFU_ORTHOLOGUE AFUA_8G06820)"/>
    <property type="match status" value="1"/>
</dbReference>
<comment type="function">
    <text evidence="1">Catalyzes an early step in riboflavin biosynthesis, the NADPH-dependent reduction of the ribose side chain of 2,5-diamino-6-ribosylamino-4(3H)-pyrimidinone 5'-phosphate, yielding 2,5-diamino-6-ribitylamino-4(3H)-pyrimidinone 5'-phosphate.</text>
</comment>
<keyword evidence="8" id="KW-0560">Oxidoreductase</keyword>
<evidence type="ECO:0000256" key="10">
    <source>
        <dbReference type="ARBA" id="ARBA00031630"/>
    </source>
</evidence>
<protein>
    <recommendedName>
        <fullName evidence="5">2,5-diamino-6-ribosylamino-4(3H)-pyrimidinone 5'-phosphate reductase</fullName>
        <ecNumber evidence="4">1.1.1.302</ecNumber>
    </recommendedName>
    <alternativeName>
        <fullName evidence="10">2,5-diamino-6-(5-phospho-D-ribosylamino)pyrimidin-4(3H)-one reductase</fullName>
    </alternativeName>
    <alternativeName>
        <fullName evidence="9">2,5-diamino-6-ribitylamino-4(3H)-pyrimidinone 5'-phosphate synthase</fullName>
    </alternativeName>
</protein>
<dbReference type="Pfam" id="PF01872">
    <property type="entry name" value="RibD_C"/>
    <property type="match status" value="1"/>
</dbReference>
<dbReference type="GO" id="GO:0009231">
    <property type="term" value="P:riboflavin biosynthetic process"/>
    <property type="evidence" value="ECO:0007669"/>
    <property type="project" value="UniProtKB-KW"/>
</dbReference>
<dbReference type="SUPFAM" id="SSF53597">
    <property type="entry name" value="Dihydrofolate reductase-like"/>
    <property type="match status" value="1"/>
</dbReference>
<evidence type="ECO:0000256" key="8">
    <source>
        <dbReference type="ARBA" id="ARBA00023002"/>
    </source>
</evidence>
<sequence>MAAPAASDPESFLKSVLNHVSSPAEPPQNRPFVTLTYAQSLDGKIAGKGGKQLILSGNESMLMTHWMRTMHEGILVGIGTALNDDPQLNTRRLPVRAEPYPQPIPIILDSQLRFRSNCKLVGNYGSGNGRQPWVLCSEEADPKKRESLENAGVKIVPVKSNPQTGKLDLDDVLSILRKLGVKSLMVEGGQQVISSFLSHKSSSTGKSAVDSIIVTVAPTYVGNEGVGALDEGQLPAKVAHVSSTVMGRDSIVACRPTES</sequence>
<dbReference type="InterPro" id="IPR002734">
    <property type="entry name" value="RibDG_C"/>
</dbReference>
<reference evidence="14 15" key="1">
    <citation type="submission" date="2014-04" db="EMBL/GenBank/DDBJ databases">
        <authorList>
            <consortium name="DOE Joint Genome Institute"/>
            <person name="Kuo A."/>
            <person name="Girlanda M."/>
            <person name="Perotto S."/>
            <person name="Kohler A."/>
            <person name="Nagy L.G."/>
            <person name="Floudas D."/>
            <person name="Copeland A."/>
            <person name="Barry K.W."/>
            <person name="Cichocki N."/>
            <person name="Veneault-Fourrey C."/>
            <person name="LaButti K."/>
            <person name="Lindquist E.A."/>
            <person name="Lipzen A."/>
            <person name="Lundell T."/>
            <person name="Morin E."/>
            <person name="Murat C."/>
            <person name="Sun H."/>
            <person name="Tunlid A."/>
            <person name="Henrissat B."/>
            <person name="Grigoriev I.V."/>
            <person name="Hibbett D.S."/>
            <person name="Martin F."/>
            <person name="Nordberg H.P."/>
            <person name="Cantor M.N."/>
            <person name="Hua S.X."/>
        </authorList>
    </citation>
    <scope>NUCLEOTIDE SEQUENCE [LARGE SCALE GENOMIC DNA]</scope>
    <source>
        <strain evidence="14 15">MUT 4182</strain>
    </source>
</reference>
<keyword evidence="15" id="KW-1185">Reference proteome</keyword>
<evidence type="ECO:0000256" key="3">
    <source>
        <dbReference type="ARBA" id="ARBA00009723"/>
    </source>
</evidence>
<organism evidence="14 15">
    <name type="scientific">Tulasnella calospora MUT 4182</name>
    <dbReference type="NCBI Taxonomy" id="1051891"/>
    <lineage>
        <taxon>Eukaryota</taxon>
        <taxon>Fungi</taxon>
        <taxon>Dikarya</taxon>
        <taxon>Basidiomycota</taxon>
        <taxon>Agaricomycotina</taxon>
        <taxon>Agaricomycetes</taxon>
        <taxon>Cantharellales</taxon>
        <taxon>Tulasnellaceae</taxon>
        <taxon>Tulasnella</taxon>
    </lineage>
</organism>
<keyword evidence="6" id="KW-0686">Riboflavin biosynthesis</keyword>
<evidence type="ECO:0000256" key="11">
    <source>
        <dbReference type="ARBA" id="ARBA00047550"/>
    </source>
</evidence>
<evidence type="ECO:0000259" key="13">
    <source>
        <dbReference type="Pfam" id="PF01872"/>
    </source>
</evidence>
<gene>
    <name evidence="14" type="ORF">M407DRAFT_245132</name>
</gene>
<evidence type="ECO:0000256" key="4">
    <source>
        <dbReference type="ARBA" id="ARBA00012851"/>
    </source>
</evidence>
<evidence type="ECO:0000256" key="1">
    <source>
        <dbReference type="ARBA" id="ARBA00003555"/>
    </source>
</evidence>
<comment type="catalytic activity">
    <reaction evidence="12">
        <text>2,5-diamino-6-(1-D-ribitylamino)pyrimidin-4(3H)-one 5'-phosphate + NADP(+) = 2,5-diamino-6-(1-D-ribosylamino)pyrimidin-4(3H)-one 5'-phosphate + NADPH + H(+)</text>
        <dbReference type="Rhea" id="RHEA:27278"/>
        <dbReference type="ChEBI" id="CHEBI:15378"/>
        <dbReference type="ChEBI" id="CHEBI:57783"/>
        <dbReference type="ChEBI" id="CHEBI:58349"/>
        <dbReference type="ChEBI" id="CHEBI:58890"/>
        <dbReference type="ChEBI" id="CHEBI:59545"/>
        <dbReference type="EC" id="1.1.1.302"/>
    </reaction>
</comment>
<comment type="similarity">
    <text evidence="3">Belongs to the HTP reductase family.</text>
</comment>
<dbReference type="EMBL" id="KN823108">
    <property type="protein sequence ID" value="KIO22479.1"/>
    <property type="molecule type" value="Genomic_DNA"/>
</dbReference>
<dbReference type="STRING" id="1051891.A0A0C3QCV1"/>
<evidence type="ECO:0000256" key="7">
    <source>
        <dbReference type="ARBA" id="ARBA00022857"/>
    </source>
</evidence>
<dbReference type="PANTHER" id="PTHR38011:SF7">
    <property type="entry name" value="2,5-DIAMINO-6-RIBOSYLAMINO-4(3H)-PYRIMIDINONE 5'-PHOSPHATE REDUCTASE"/>
    <property type="match status" value="1"/>
</dbReference>
<reference evidence="15" key="2">
    <citation type="submission" date="2015-01" db="EMBL/GenBank/DDBJ databases">
        <title>Evolutionary Origins and Diversification of the Mycorrhizal Mutualists.</title>
        <authorList>
            <consortium name="DOE Joint Genome Institute"/>
            <consortium name="Mycorrhizal Genomics Consortium"/>
            <person name="Kohler A."/>
            <person name="Kuo A."/>
            <person name="Nagy L.G."/>
            <person name="Floudas D."/>
            <person name="Copeland A."/>
            <person name="Barry K.W."/>
            <person name="Cichocki N."/>
            <person name="Veneault-Fourrey C."/>
            <person name="LaButti K."/>
            <person name="Lindquist E.A."/>
            <person name="Lipzen A."/>
            <person name="Lundell T."/>
            <person name="Morin E."/>
            <person name="Murat C."/>
            <person name="Riley R."/>
            <person name="Ohm R."/>
            <person name="Sun H."/>
            <person name="Tunlid A."/>
            <person name="Henrissat B."/>
            <person name="Grigoriev I.V."/>
            <person name="Hibbett D.S."/>
            <person name="Martin F."/>
        </authorList>
    </citation>
    <scope>NUCLEOTIDE SEQUENCE [LARGE SCALE GENOMIC DNA]</scope>
    <source>
        <strain evidence="15">MUT 4182</strain>
    </source>
</reference>
<accession>A0A0C3QCV1</accession>
<feature type="domain" description="Bacterial bifunctional deaminase-reductase C-terminal" evidence="13">
    <location>
        <begin position="31"/>
        <end position="250"/>
    </location>
</feature>